<dbReference type="GO" id="GO:0016887">
    <property type="term" value="F:ATP hydrolysis activity"/>
    <property type="evidence" value="ECO:0007669"/>
    <property type="project" value="InterPro"/>
</dbReference>
<dbReference type="EMBL" id="UXAW01000070">
    <property type="protein sequence ID" value="VDC28672.1"/>
    <property type="molecule type" value="Genomic_DNA"/>
</dbReference>
<protein>
    <submittedName>
        <fullName evidence="5">Spermidine/putrescine import ATP-binding protein PotA</fullName>
        <ecNumber evidence="5">3.6.3.31</ecNumber>
    </submittedName>
</protein>
<keyword evidence="2" id="KW-0547">Nucleotide-binding</keyword>
<sequence>MTFLTQPVRETDIVTMRNLDKSFGTFVALRDINLEIRKGEILTFLGPSGCGKSTLMRIIAGFEAPSRGELLLHDQDMTRLPPERRPVNMVFQRYALFPHLDVFDNIAFGLRIRKLPESEVRTRVMRMMELVQLDKMASRWINELSGGQSQRVALARALVNGPEVLLLDEPLAALDLKIRQLMLQELRRIQESTGTTFVYVTHDQDEAMILSSRVVLMDHGRIEQVGTPDELYFRPRSLFVARFLGEMNILPARIVEASDSGVVARFEGGTARSATAQPGYAREDGTHIAVRPEAIRIAPAPENAPVGHNACLARIAAIEPIGGRVVYSAELPNGTRLRAQRIRDGGGADFSIGQPVLLSWEPNAMTILRD</sequence>
<gene>
    <name evidence="5" type="primary">potA_9</name>
    <name evidence="5" type="ORF">XINFAN_02238</name>
</gene>
<dbReference type="InterPro" id="IPR017871">
    <property type="entry name" value="ABC_transporter-like_CS"/>
</dbReference>
<dbReference type="GO" id="GO:0022857">
    <property type="term" value="F:transmembrane transporter activity"/>
    <property type="evidence" value="ECO:0007669"/>
    <property type="project" value="InterPro"/>
</dbReference>
<dbReference type="OrthoDB" id="9802264at2"/>
<dbReference type="InterPro" id="IPR008995">
    <property type="entry name" value="Mo/tungstate-bd_C_term_dom"/>
</dbReference>
<accession>A0A3P5XIV2</accession>
<keyword evidence="3 5" id="KW-0067">ATP-binding</keyword>
<keyword evidence="5" id="KW-0378">Hydrolase</keyword>
<dbReference type="InterPro" id="IPR027417">
    <property type="entry name" value="P-loop_NTPase"/>
</dbReference>
<dbReference type="InterPro" id="IPR003593">
    <property type="entry name" value="AAA+_ATPase"/>
</dbReference>
<organism evidence="5 6">
    <name type="scientific">Pseudogemmobacter humi</name>
    <dbReference type="NCBI Taxonomy" id="2483812"/>
    <lineage>
        <taxon>Bacteria</taxon>
        <taxon>Pseudomonadati</taxon>
        <taxon>Pseudomonadota</taxon>
        <taxon>Alphaproteobacteria</taxon>
        <taxon>Rhodobacterales</taxon>
        <taxon>Paracoccaceae</taxon>
        <taxon>Pseudogemmobacter</taxon>
    </lineage>
</organism>
<dbReference type="InterPro" id="IPR003439">
    <property type="entry name" value="ABC_transporter-like_ATP-bd"/>
</dbReference>
<dbReference type="InterPro" id="IPR013611">
    <property type="entry name" value="Transp-assoc_OB_typ2"/>
</dbReference>
<dbReference type="PROSITE" id="PS00211">
    <property type="entry name" value="ABC_TRANSPORTER_1"/>
    <property type="match status" value="1"/>
</dbReference>
<dbReference type="PANTHER" id="PTHR42781:SF4">
    <property type="entry name" value="SPERMIDINE_PUTRESCINE IMPORT ATP-BINDING PROTEIN POTA"/>
    <property type="match status" value="1"/>
</dbReference>
<dbReference type="GO" id="GO:0005524">
    <property type="term" value="F:ATP binding"/>
    <property type="evidence" value="ECO:0007669"/>
    <property type="project" value="UniProtKB-KW"/>
</dbReference>
<dbReference type="Pfam" id="PF00005">
    <property type="entry name" value="ABC_tran"/>
    <property type="match status" value="1"/>
</dbReference>
<dbReference type="SUPFAM" id="SSF52540">
    <property type="entry name" value="P-loop containing nucleoside triphosphate hydrolases"/>
    <property type="match status" value="1"/>
</dbReference>
<name>A0A3P5XIV2_9RHOB</name>
<dbReference type="SMART" id="SM00382">
    <property type="entry name" value="AAA"/>
    <property type="match status" value="1"/>
</dbReference>
<evidence type="ECO:0000256" key="2">
    <source>
        <dbReference type="ARBA" id="ARBA00022741"/>
    </source>
</evidence>
<evidence type="ECO:0000256" key="1">
    <source>
        <dbReference type="ARBA" id="ARBA00022448"/>
    </source>
</evidence>
<dbReference type="Gene3D" id="2.40.50.100">
    <property type="match status" value="1"/>
</dbReference>
<keyword evidence="1" id="KW-0813">Transport</keyword>
<dbReference type="AlphaFoldDB" id="A0A3P5XIV2"/>
<dbReference type="Proteomes" id="UP000277498">
    <property type="component" value="Unassembled WGS sequence"/>
</dbReference>
<dbReference type="FunFam" id="3.40.50.300:FF:000133">
    <property type="entry name" value="Spermidine/putrescine import ATP-binding protein PotA"/>
    <property type="match status" value="1"/>
</dbReference>
<dbReference type="Pfam" id="PF08402">
    <property type="entry name" value="TOBE_2"/>
    <property type="match status" value="1"/>
</dbReference>
<dbReference type="InterPro" id="IPR050093">
    <property type="entry name" value="ABC_SmlMolc_Importer"/>
</dbReference>
<dbReference type="RefSeq" id="WP_124086985.1">
    <property type="nucleotide sequence ID" value="NZ_UXAW01000070.1"/>
</dbReference>
<reference evidence="5 6" key="1">
    <citation type="submission" date="2018-11" db="EMBL/GenBank/DDBJ databases">
        <authorList>
            <person name="Criscuolo A."/>
        </authorList>
    </citation>
    <scope>NUCLEOTIDE SEQUENCE [LARGE SCALE GENOMIC DNA]</scope>
    <source>
        <strain evidence="5">ACIP111625</strain>
    </source>
</reference>
<keyword evidence="6" id="KW-1185">Reference proteome</keyword>
<evidence type="ECO:0000313" key="5">
    <source>
        <dbReference type="EMBL" id="VDC28672.1"/>
    </source>
</evidence>
<dbReference type="PANTHER" id="PTHR42781">
    <property type="entry name" value="SPERMIDINE/PUTRESCINE IMPORT ATP-BINDING PROTEIN POTA"/>
    <property type="match status" value="1"/>
</dbReference>
<dbReference type="GO" id="GO:0015847">
    <property type="term" value="P:putrescine transport"/>
    <property type="evidence" value="ECO:0007669"/>
    <property type="project" value="UniProtKB-ARBA"/>
</dbReference>
<dbReference type="SUPFAM" id="SSF50331">
    <property type="entry name" value="MOP-like"/>
    <property type="match status" value="1"/>
</dbReference>
<evidence type="ECO:0000256" key="3">
    <source>
        <dbReference type="ARBA" id="ARBA00022840"/>
    </source>
</evidence>
<feature type="domain" description="ABC transporter" evidence="4">
    <location>
        <begin position="14"/>
        <end position="244"/>
    </location>
</feature>
<dbReference type="EC" id="3.6.3.31" evidence="5"/>
<dbReference type="GO" id="GO:0043190">
    <property type="term" value="C:ATP-binding cassette (ABC) transporter complex"/>
    <property type="evidence" value="ECO:0007669"/>
    <property type="project" value="InterPro"/>
</dbReference>
<evidence type="ECO:0000313" key="6">
    <source>
        <dbReference type="Proteomes" id="UP000277498"/>
    </source>
</evidence>
<dbReference type="PROSITE" id="PS50893">
    <property type="entry name" value="ABC_TRANSPORTER_2"/>
    <property type="match status" value="1"/>
</dbReference>
<dbReference type="Gene3D" id="3.40.50.300">
    <property type="entry name" value="P-loop containing nucleotide triphosphate hydrolases"/>
    <property type="match status" value="1"/>
</dbReference>
<evidence type="ECO:0000259" key="4">
    <source>
        <dbReference type="PROSITE" id="PS50893"/>
    </source>
</evidence>
<proteinExistence type="predicted"/>